<evidence type="ECO:0000313" key="2">
    <source>
        <dbReference type="EMBL" id="KAK4871849.1"/>
    </source>
</evidence>
<dbReference type="Gene3D" id="3.60.10.10">
    <property type="entry name" value="Endonuclease/exonuclease/phosphatase"/>
    <property type="match status" value="1"/>
</dbReference>
<comment type="caution">
    <text evidence="2">The sequence shown here is derived from an EMBL/GenBank/DDBJ whole genome shotgun (WGS) entry which is preliminary data.</text>
</comment>
<organism evidence="2 3">
    <name type="scientific">Aquatica leii</name>
    <dbReference type="NCBI Taxonomy" id="1421715"/>
    <lineage>
        <taxon>Eukaryota</taxon>
        <taxon>Metazoa</taxon>
        <taxon>Ecdysozoa</taxon>
        <taxon>Arthropoda</taxon>
        <taxon>Hexapoda</taxon>
        <taxon>Insecta</taxon>
        <taxon>Pterygota</taxon>
        <taxon>Neoptera</taxon>
        <taxon>Endopterygota</taxon>
        <taxon>Coleoptera</taxon>
        <taxon>Polyphaga</taxon>
        <taxon>Elateriformia</taxon>
        <taxon>Elateroidea</taxon>
        <taxon>Lampyridae</taxon>
        <taxon>Luciolinae</taxon>
        <taxon>Aquatica</taxon>
    </lineage>
</organism>
<protein>
    <recommendedName>
        <fullName evidence="4">Craniofacial development protein 2</fullName>
    </recommendedName>
</protein>
<reference evidence="3" key="1">
    <citation type="submission" date="2023-01" db="EMBL/GenBank/DDBJ databases">
        <title>Key to firefly adult light organ development and bioluminescence: homeobox transcription factors regulate luciferase expression and transportation to peroxisome.</title>
        <authorList>
            <person name="Fu X."/>
        </authorList>
    </citation>
    <scope>NUCLEOTIDE SEQUENCE [LARGE SCALE GENOMIC DNA]</scope>
</reference>
<dbReference type="Proteomes" id="UP001353858">
    <property type="component" value="Unassembled WGS sequence"/>
</dbReference>
<dbReference type="AlphaFoldDB" id="A0AAN7PMN5"/>
<proteinExistence type="predicted"/>
<gene>
    <name evidence="2" type="ORF">RN001_015973</name>
</gene>
<accession>A0AAN7PMN5</accession>
<evidence type="ECO:0000313" key="3">
    <source>
        <dbReference type="Proteomes" id="UP001353858"/>
    </source>
</evidence>
<evidence type="ECO:0008006" key="4">
    <source>
        <dbReference type="Google" id="ProtNLM"/>
    </source>
</evidence>
<dbReference type="EMBL" id="JARPUR010000008">
    <property type="protein sequence ID" value="KAK4871849.1"/>
    <property type="molecule type" value="Genomic_DNA"/>
</dbReference>
<keyword evidence="3" id="KW-1185">Reference proteome</keyword>
<feature type="compositionally biased region" description="Basic residues" evidence="1">
    <location>
        <begin position="103"/>
        <end position="119"/>
    </location>
</feature>
<feature type="region of interest" description="Disordered" evidence="1">
    <location>
        <begin position="89"/>
        <end position="119"/>
    </location>
</feature>
<dbReference type="InterPro" id="IPR036691">
    <property type="entry name" value="Endo/exonu/phosph_ase_sf"/>
</dbReference>
<evidence type="ECO:0000256" key="1">
    <source>
        <dbReference type="SAM" id="MobiDB-lite"/>
    </source>
</evidence>
<name>A0AAN7PMN5_9COLE</name>
<sequence>MKIILGDLNAKIGKEETLRPHIGKHSLHDQSNDNGLRIADFAAANNLCVKSTMFEHKDIHKQTWVSNDGRTRNQIDHIIIDKKFEQERNDKHKVDTSKFWTNTKRKKKKKISSKNSKWK</sequence>